<protein>
    <submittedName>
        <fullName evidence="1">Uncharacterized protein</fullName>
    </submittedName>
</protein>
<dbReference type="AlphaFoldDB" id="A0AAD8EGC0"/>
<dbReference type="Gene3D" id="2.130.10.10">
    <property type="entry name" value="YVTN repeat-like/Quinoprotein amine dehydrogenase"/>
    <property type="match status" value="1"/>
</dbReference>
<dbReference type="GO" id="GO:0032527">
    <property type="term" value="P:protein exit from endoplasmic reticulum"/>
    <property type="evidence" value="ECO:0007669"/>
    <property type="project" value="TreeGrafter"/>
</dbReference>
<feature type="non-terminal residue" evidence="1">
    <location>
        <position position="271"/>
    </location>
</feature>
<sequence>MADPSSEEDGVLREWAPLTNLLQQIPLKAQRGLFTHNLNLTCVDSLPEFIAVGTNLGLVYWYNRQKGDLQRLRCENTGSAITCVKIVSTVDFMVAAGNDQGIVTVFQIPKIPPDSLPESMRPKKNKQVERYTINGLHMAPVTAIEWSMNGMKLFSGDKNGLVVLTEIDFYMHLSKSLELLNEKYEIVQLSYSQQLLLVSTLYRSIVCCHRDDRWKVAQVGQKERKTLGRLGATFCLGSGRPQELVVYASRPGLRVWLADKNGVVQQTLIYK</sequence>
<evidence type="ECO:0000313" key="2">
    <source>
        <dbReference type="Proteomes" id="UP001233999"/>
    </source>
</evidence>
<dbReference type="SUPFAM" id="SSF50978">
    <property type="entry name" value="WD40 repeat-like"/>
    <property type="match status" value="1"/>
</dbReference>
<reference evidence="1" key="2">
    <citation type="submission" date="2023-05" db="EMBL/GenBank/DDBJ databases">
        <authorList>
            <person name="Fouks B."/>
        </authorList>
    </citation>
    <scope>NUCLEOTIDE SEQUENCE</scope>
    <source>
        <strain evidence="1">Stay&amp;Tobe</strain>
        <tissue evidence="1">Testes</tissue>
    </source>
</reference>
<comment type="caution">
    <text evidence="1">The sequence shown here is derived from an EMBL/GenBank/DDBJ whole genome shotgun (WGS) entry which is preliminary data.</text>
</comment>
<reference evidence="1" key="1">
    <citation type="journal article" date="2023" name="IScience">
        <title>Live-bearing cockroach genome reveals convergent evolutionary mechanisms linked to viviparity in insects and beyond.</title>
        <authorList>
            <person name="Fouks B."/>
            <person name="Harrison M.C."/>
            <person name="Mikhailova A.A."/>
            <person name="Marchal E."/>
            <person name="English S."/>
            <person name="Carruthers M."/>
            <person name="Jennings E.C."/>
            <person name="Chiamaka E.L."/>
            <person name="Frigard R.A."/>
            <person name="Pippel M."/>
            <person name="Attardo G.M."/>
            <person name="Benoit J.B."/>
            <person name="Bornberg-Bauer E."/>
            <person name="Tobe S.S."/>
        </authorList>
    </citation>
    <scope>NUCLEOTIDE SEQUENCE</scope>
    <source>
        <strain evidence="1">Stay&amp;Tobe</strain>
    </source>
</reference>
<name>A0AAD8EGC0_DIPPU</name>
<accession>A0AAD8EGC0</accession>
<organism evidence="1 2">
    <name type="scientific">Diploptera punctata</name>
    <name type="common">Pacific beetle cockroach</name>
    <dbReference type="NCBI Taxonomy" id="6984"/>
    <lineage>
        <taxon>Eukaryota</taxon>
        <taxon>Metazoa</taxon>
        <taxon>Ecdysozoa</taxon>
        <taxon>Arthropoda</taxon>
        <taxon>Hexapoda</taxon>
        <taxon>Insecta</taxon>
        <taxon>Pterygota</taxon>
        <taxon>Neoptera</taxon>
        <taxon>Polyneoptera</taxon>
        <taxon>Dictyoptera</taxon>
        <taxon>Blattodea</taxon>
        <taxon>Blaberoidea</taxon>
        <taxon>Blaberidae</taxon>
        <taxon>Diplopterinae</taxon>
        <taxon>Diploptera</taxon>
    </lineage>
</organism>
<dbReference type="PANTHER" id="PTHR23287">
    <property type="entry name" value="RUBY-EYE2-LIKE PROTEIN"/>
    <property type="match status" value="1"/>
</dbReference>
<dbReference type="Proteomes" id="UP001233999">
    <property type="component" value="Unassembled WGS sequence"/>
</dbReference>
<dbReference type="InterPro" id="IPR036322">
    <property type="entry name" value="WD40_repeat_dom_sf"/>
</dbReference>
<keyword evidence="2" id="KW-1185">Reference proteome</keyword>
<dbReference type="GO" id="GO:0005737">
    <property type="term" value="C:cytoplasm"/>
    <property type="evidence" value="ECO:0007669"/>
    <property type="project" value="GOC"/>
</dbReference>
<dbReference type="PANTHER" id="PTHR23287:SF16">
    <property type="entry name" value="TECTONIN BETA-PROPELLER REPEAT-CONTAINING PROTEIN 2"/>
    <property type="match status" value="1"/>
</dbReference>
<evidence type="ECO:0000313" key="1">
    <source>
        <dbReference type="EMBL" id="KAJ9589046.1"/>
    </source>
</evidence>
<dbReference type="InterPro" id="IPR015943">
    <property type="entry name" value="WD40/YVTN_repeat-like_dom_sf"/>
</dbReference>
<proteinExistence type="predicted"/>
<gene>
    <name evidence="1" type="ORF">L9F63_017660</name>
</gene>
<dbReference type="EMBL" id="JASPKZ010005285">
    <property type="protein sequence ID" value="KAJ9589046.1"/>
    <property type="molecule type" value="Genomic_DNA"/>
</dbReference>